<reference evidence="1" key="1">
    <citation type="submission" date="2020-05" db="EMBL/GenBank/DDBJ databases">
        <title>Complete genome sequence of Bradyrhizobium diazoefficiens XF5 isolated from soybean nodule.</title>
        <authorList>
            <person name="Noda R."/>
            <person name="Kakizaki K."/>
            <person name="Minamisawa K."/>
        </authorList>
    </citation>
    <scope>NUCLEOTIDE SEQUENCE</scope>
    <source>
        <strain evidence="1">XF5</strain>
    </source>
</reference>
<protein>
    <submittedName>
        <fullName evidence="1">Uncharacterized protein</fullName>
    </submittedName>
</protein>
<dbReference type="RefSeq" id="WP_183117524.1">
    <property type="nucleotide sequence ID" value="NZ_AP022638.1"/>
</dbReference>
<gene>
    <name evidence="1" type="ORF">XF5B_39220</name>
</gene>
<accession>A0A809ZZ13</accession>
<name>A0A809ZZ13_9BRAD</name>
<evidence type="ECO:0000313" key="1">
    <source>
        <dbReference type="EMBL" id="BCE56410.1"/>
    </source>
</evidence>
<sequence>MQYAMDVRNAGLDARAATVGPNAVLKIFDGVLPANCAASDNGTVLSTIQLPNTWMNPAVNGSKSKVGTWQDNAADASGTPHYFRIYKADGVTCGIQGTCGLAAPSDMILDSIQFTAGQQFTVVTFTLNDNNG</sequence>
<dbReference type="EMBL" id="AP023095">
    <property type="protein sequence ID" value="BCE56410.1"/>
    <property type="molecule type" value="Genomic_DNA"/>
</dbReference>
<dbReference type="AlphaFoldDB" id="A0A809ZZ13"/>
<proteinExistence type="predicted"/>
<organism evidence="1">
    <name type="scientific">Bradyrhizobium diazoefficiens</name>
    <dbReference type="NCBI Taxonomy" id="1355477"/>
    <lineage>
        <taxon>Bacteria</taxon>
        <taxon>Pseudomonadati</taxon>
        <taxon>Pseudomonadota</taxon>
        <taxon>Alphaproteobacteria</taxon>
        <taxon>Hyphomicrobiales</taxon>
        <taxon>Nitrobacteraceae</taxon>
        <taxon>Bradyrhizobium</taxon>
    </lineage>
</organism>